<proteinExistence type="predicted"/>
<evidence type="ECO:0000313" key="3">
    <source>
        <dbReference type="Proteomes" id="UP000808914"/>
    </source>
</evidence>
<organism evidence="2 3">
    <name type="scientific">Scopulibacillus daqui</name>
    <dbReference type="NCBI Taxonomy" id="1469162"/>
    <lineage>
        <taxon>Bacteria</taxon>
        <taxon>Bacillati</taxon>
        <taxon>Bacillota</taxon>
        <taxon>Bacilli</taxon>
        <taxon>Bacillales</taxon>
        <taxon>Sporolactobacillaceae</taxon>
        <taxon>Scopulibacillus</taxon>
    </lineage>
</organism>
<keyword evidence="1" id="KW-1133">Transmembrane helix</keyword>
<keyword evidence="1" id="KW-0472">Membrane</keyword>
<keyword evidence="1" id="KW-0812">Transmembrane</keyword>
<dbReference type="Proteomes" id="UP000808914">
    <property type="component" value="Unassembled WGS sequence"/>
</dbReference>
<protein>
    <submittedName>
        <fullName evidence="2">Uncharacterized protein</fullName>
    </submittedName>
</protein>
<reference evidence="2 3" key="1">
    <citation type="submission" date="2021-01" db="EMBL/GenBank/DDBJ databases">
        <title>Genomic Encyclopedia of Type Strains, Phase IV (KMG-IV): sequencing the most valuable type-strain genomes for metagenomic binning, comparative biology and taxonomic classification.</title>
        <authorList>
            <person name="Goeker M."/>
        </authorList>
    </citation>
    <scope>NUCLEOTIDE SEQUENCE [LARGE SCALE GENOMIC DNA]</scope>
    <source>
        <strain evidence="2 3">DSM 28236</strain>
    </source>
</reference>
<keyword evidence="3" id="KW-1185">Reference proteome</keyword>
<dbReference type="RefSeq" id="WP_205003033.1">
    <property type="nucleotide sequence ID" value="NZ_JAFBER010000006.1"/>
</dbReference>
<accession>A0ABS2PYG3</accession>
<gene>
    <name evidence="2" type="ORF">JOD45_001304</name>
</gene>
<feature type="transmembrane region" description="Helical" evidence="1">
    <location>
        <begin position="6"/>
        <end position="27"/>
    </location>
</feature>
<evidence type="ECO:0000256" key="1">
    <source>
        <dbReference type="SAM" id="Phobius"/>
    </source>
</evidence>
<evidence type="ECO:0000313" key="2">
    <source>
        <dbReference type="EMBL" id="MBM7645093.1"/>
    </source>
</evidence>
<name>A0ABS2PYG3_9BACL</name>
<dbReference type="EMBL" id="JAFBER010000006">
    <property type="protein sequence ID" value="MBM7645093.1"/>
    <property type="molecule type" value="Genomic_DNA"/>
</dbReference>
<sequence>MGNFLNVFIIVSLLAFIGVFYITCWWLRMVINRSINRGDPKEIKEYKKIGLIIFDSMRLFL</sequence>
<comment type="caution">
    <text evidence="2">The sequence shown here is derived from an EMBL/GenBank/DDBJ whole genome shotgun (WGS) entry which is preliminary data.</text>
</comment>